<dbReference type="Pfam" id="PF04265">
    <property type="entry name" value="TPK_B1_binding"/>
    <property type="match status" value="1"/>
</dbReference>
<dbReference type="EC" id="2.7.6.2" evidence="5"/>
<keyword evidence="3 7" id="KW-0418">Kinase</keyword>
<dbReference type="SMART" id="SM00983">
    <property type="entry name" value="TPK_B1_binding"/>
    <property type="match status" value="1"/>
</dbReference>
<dbReference type="CDD" id="cd07995">
    <property type="entry name" value="TPK"/>
    <property type="match status" value="1"/>
</dbReference>
<dbReference type="HOGENOM" id="CLU_044237_1_1_5"/>
<gene>
    <name evidence="7" type="primary">tHI80</name>
    <name evidence="7" type="ORF">lam_708</name>
</gene>
<keyword evidence="1" id="KW-0808">Transferase</keyword>
<evidence type="ECO:0000256" key="5">
    <source>
        <dbReference type="NCBIfam" id="TIGR01378"/>
    </source>
</evidence>
<feature type="domain" description="Thiamin pyrophosphokinase thiamin-binding" evidence="6">
    <location>
        <begin position="149"/>
        <end position="212"/>
    </location>
</feature>
<dbReference type="AlphaFoldDB" id="U6B4Q6"/>
<dbReference type="InterPro" id="IPR036759">
    <property type="entry name" value="TPK_catalytic_sf"/>
</dbReference>
<reference evidence="7 8" key="1">
    <citation type="journal article" date="2014" name="Mol. Plant Microbe Interact.">
        <title>The complete genome sequence of Candidatus Liberibacter americanus, associated with citrus Huanglongbing.</title>
        <authorList>
            <person name="Wulff N.A."/>
            <person name="Zhang S."/>
            <person name="Setubal J.C."/>
            <person name="Almeida N.F."/>
            <person name="Martins E.C."/>
            <person name="Harakava R."/>
            <person name="Kumar D."/>
            <person name="Rangel L.T."/>
            <person name="Foissac X."/>
            <person name="Bove J."/>
            <person name="Gabriel D.W."/>
        </authorList>
    </citation>
    <scope>NUCLEOTIDE SEQUENCE [LARGE SCALE GENOMIC DNA]</scope>
    <source>
        <strain evidence="7 8">Sao Paulo</strain>
    </source>
</reference>
<dbReference type="PANTHER" id="PTHR41299">
    <property type="entry name" value="THIAMINE PYROPHOSPHOKINASE"/>
    <property type="match status" value="1"/>
</dbReference>
<evidence type="ECO:0000256" key="2">
    <source>
        <dbReference type="ARBA" id="ARBA00022741"/>
    </source>
</evidence>
<keyword evidence="2" id="KW-0547">Nucleotide-binding</keyword>
<evidence type="ECO:0000313" key="7">
    <source>
        <dbReference type="EMBL" id="AHA28054.1"/>
    </source>
</evidence>
<dbReference type="KEGG" id="lar:lam_708"/>
<dbReference type="InterPro" id="IPR007373">
    <property type="entry name" value="Thiamin_PyroPKinase_B1-bd"/>
</dbReference>
<evidence type="ECO:0000259" key="6">
    <source>
        <dbReference type="SMART" id="SM00983"/>
    </source>
</evidence>
<protein>
    <recommendedName>
        <fullName evidence="5">Thiamine diphosphokinase</fullName>
        <ecNumber evidence="5">2.7.6.2</ecNumber>
    </recommendedName>
</protein>
<dbReference type="InterPro" id="IPR053149">
    <property type="entry name" value="TPK"/>
</dbReference>
<evidence type="ECO:0000256" key="3">
    <source>
        <dbReference type="ARBA" id="ARBA00022777"/>
    </source>
</evidence>
<dbReference type="Proteomes" id="UP000017862">
    <property type="component" value="Chromosome"/>
</dbReference>
<dbReference type="SUPFAM" id="SSF63999">
    <property type="entry name" value="Thiamin pyrophosphokinase, catalytic domain"/>
    <property type="match status" value="1"/>
</dbReference>
<dbReference type="eggNOG" id="COG1564">
    <property type="taxonomic scope" value="Bacteria"/>
</dbReference>
<keyword evidence="8" id="KW-1185">Reference proteome</keyword>
<dbReference type="Pfam" id="PF04263">
    <property type="entry name" value="TPK_catalytic"/>
    <property type="match status" value="1"/>
</dbReference>
<proteinExistence type="predicted"/>
<dbReference type="EMBL" id="CP006604">
    <property type="protein sequence ID" value="AHA28054.1"/>
    <property type="molecule type" value="Genomic_DNA"/>
</dbReference>
<dbReference type="STRING" id="1261131.lam_708"/>
<accession>U6B4Q6</accession>
<dbReference type="InterPro" id="IPR006282">
    <property type="entry name" value="Thi_PPkinase"/>
</dbReference>
<evidence type="ECO:0000313" key="8">
    <source>
        <dbReference type="Proteomes" id="UP000017862"/>
    </source>
</evidence>
<dbReference type="Gene3D" id="3.40.50.10240">
    <property type="entry name" value="Thiamin pyrophosphokinase, catalytic domain"/>
    <property type="match status" value="1"/>
</dbReference>
<name>U6B4Q6_9HYPH</name>
<dbReference type="PANTHER" id="PTHR41299:SF1">
    <property type="entry name" value="THIAMINE PYROPHOSPHOKINASE"/>
    <property type="match status" value="1"/>
</dbReference>
<dbReference type="GO" id="GO:0016301">
    <property type="term" value="F:kinase activity"/>
    <property type="evidence" value="ECO:0007669"/>
    <property type="project" value="UniProtKB-KW"/>
</dbReference>
<dbReference type="GO" id="GO:0009229">
    <property type="term" value="P:thiamine diphosphate biosynthetic process"/>
    <property type="evidence" value="ECO:0007669"/>
    <property type="project" value="InterPro"/>
</dbReference>
<dbReference type="NCBIfam" id="TIGR01378">
    <property type="entry name" value="thi_PPkinase"/>
    <property type="match status" value="1"/>
</dbReference>
<organism evidence="7 8">
    <name type="scientific">Candidatus Liberibacter americanus str. Sao Paulo</name>
    <dbReference type="NCBI Taxonomy" id="1261131"/>
    <lineage>
        <taxon>Bacteria</taxon>
        <taxon>Pseudomonadati</taxon>
        <taxon>Pseudomonadota</taxon>
        <taxon>Alphaproteobacteria</taxon>
        <taxon>Hyphomicrobiales</taxon>
        <taxon>Rhizobiaceae</taxon>
        <taxon>Liberibacter</taxon>
    </lineage>
</organism>
<dbReference type="GO" id="GO:0004788">
    <property type="term" value="F:thiamine diphosphokinase activity"/>
    <property type="evidence" value="ECO:0007669"/>
    <property type="project" value="UniProtKB-UniRule"/>
</dbReference>
<evidence type="ECO:0000256" key="4">
    <source>
        <dbReference type="ARBA" id="ARBA00022840"/>
    </source>
</evidence>
<dbReference type="InterPro" id="IPR007371">
    <property type="entry name" value="TPK_catalytic"/>
</dbReference>
<dbReference type="GO" id="GO:0030975">
    <property type="term" value="F:thiamine binding"/>
    <property type="evidence" value="ECO:0007669"/>
    <property type="project" value="InterPro"/>
</dbReference>
<dbReference type="GO" id="GO:0005524">
    <property type="term" value="F:ATP binding"/>
    <property type="evidence" value="ECO:0007669"/>
    <property type="project" value="UniProtKB-KW"/>
</dbReference>
<dbReference type="RefSeq" id="WP_007557399.1">
    <property type="nucleotide sequence ID" value="NC_022793.1"/>
</dbReference>
<keyword evidence="4" id="KW-0067">ATP-binding</keyword>
<dbReference type="PATRIC" id="fig|1261131.3.peg.678"/>
<evidence type="ECO:0000256" key="1">
    <source>
        <dbReference type="ARBA" id="ARBA00022679"/>
    </source>
</evidence>
<dbReference type="GO" id="GO:0006772">
    <property type="term" value="P:thiamine metabolic process"/>
    <property type="evidence" value="ECO:0007669"/>
    <property type="project" value="UniProtKB-UniRule"/>
</dbReference>
<sequence length="233" mass="25694">MTLLAHINKSYDFAILLGGDVKVTDRLLFSIKNCRIIVADGGIIHADKLGVIPEIWVGDFDSTNHNLLEKWSSIKRISYPSDKDLIDGEIAVNQSIKLGAKKIILVGALSGERFDFALQHIMFAISLYKKNLEVLLTSGTEEVFVLKSGKNCFDLPKNSKFSIVALSDVDNLHIIGGLYSISNFSLSLGSSRTISNVVEQNITITIGNGLAVLIARPYDLQRSYNNEYTDTQV</sequence>